<gene>
    <name evidence="1" type="ORF">NIES80_15160</name>
</gene>
<accession>A0A480AAI2</accession>
<evidence type="ECO:0000313" key="2">
    <source>
        <dbReference type="Proteomes" id="UP000299367"/>
    </source>
</evidence>
<proteinExistence type="predicted"/>
<dbReference type="AlphaFoldDB" id="A0A480AAI2"/>
<dbReference type="RefSeq" id="WP_162501182.1">
    <property type="nucleotide sequence ID" value="NZ_BJCF01000012.1"/>
</dbReference>
<dbReference type="EMBL" id="BJCF01000012">
    <property type="protein sequence ID" value="GCL41819.1"/>
    <property type="molecule type" value="Genomic_DNA"/>
</dbReference>
<protein>
    <submittedName>
        <fullName evidence="1">Uncharacterized protein</fullName>
    </submittedName>
</protein>
<sequence>MSDRKVLLQASRISTAERGYIEGWQQMWFLYLTQATTVFRLLQIQ</sequence>
<dbReference type="Proteomes" id="UP000299367">
    <property type="component" value="Unassembled WGS sequence"/>
</dbReference>
<evidence type="ECO:0000313" key="1">
    <source>
        <dbReference type="EMBL" id="GCL41819.1"/>
    </source>
</evidence>
<organism evidence="1 2">
    <name type="scientific">Dolichospermum planctonicum</name>
    <dbReference type="NCBI Taxonomy" id="136072"/>
    <lineage>
        <taxon>Bacteria</taxon>
        <taxon>Bacillati</taxon>
        <taxon>Cyanobacteriota</taxon>
        <taxon>Cyanophyceae</taxon>
        <taxon>Nostocales</taxon>
        <taxon>Aphanizomenonaceae</taxon>
        <taxon>Dolichospermum</taxon>
    </lineage>
</organism>
<comment type="caution">
    <text evidence="1">The sequence shown here is derived from an EMBL/GenBank/DDBJ whole genome shotgun (WGS) entry which is preliminary data.</text>
</comment>
<name>A0A480AAI2_9CYAN</name>
<reference evidence="2" key="1">
    <citation type="submission" date="2019-02" db="EMBL/GenBank/DDBJ databases">
        <title>Draft genome sequence of Dolichospermum planctonicum NIES-80.</title>
        <authorList>
            <person name="Yamaguchi H."/>
            <person name="Suzuki S."/>
            <person name="Kawachi M."/>
        </authorList>
    </citation>
    <scope>NUCLEOTIDE SEQUENCE [LARGE SCALE GENOMIC DNA]</scope>
    <source>
        <strain evidence="2">NIES-80</strain>
    </source>
</reference>